<name>T0YQX2_9ZZZZ</name>
<evidence type="ECO:0000313" key="2">
    <source>
        <dbReference type="EMBL" id="EQD37936.1"/>
    </source>
</evidence>
<dbReference type="InterPro" id="IPR040442">
    <property type="entry name" value="Pyrv_kinase-like_dom_sf"/>
</dbReference>
<dbReference type="InterPro" id="IPR015813">
    <property type="entry name" value="Pyrv/PenolPyrv_kinase-like_dom"/>
</dbReference>
<feature type="non-terminal residue" evidence="2">
    <location>
        <position position="1"/>
    </location>
</feature>
<reference evidence="2" key="2">
    <citation type="journal article" date="2014" name="ISME J.">
        <title>Microbial stratification in low pH oxic and suboxic macroscopic growths along an acid mine drainage.</title>
        <authorList>
            <person name="Mendez-Garcia C."/>
            <person name="Mesa V."/>
            <person name="Sprenger R.R."/>
            <person name="Richter M."/>
            <person name="Diez M.S."/>
            <person name="Solano J."/>
            <person name="Bargiela R."/>
            <person name="Golyshina O.V."/>
            <person name="Manteca A."/>
            <person name="Ramos J.L."/>
            <person name="Gallego J.R."/>
            <person name="Llorente I."/>
            <person name="Martins Dos Santos V.A."/>
            <person name="Jensen O.N."/>
            <person name="Pelaez A.I."/>
            <person name="Sanchez J."/>
            <person name="Ferrer M."/>
        </authorList>
    </citation>
    <scope>NUCLEOTIDE SEQUENCE</scope>
</reference>
<dbReference type="SUPFAM" id="SSF51621">
    <property type="entry name" value="Phosphoenolpyruvate/pyruvate domain"/>
    <property type="match status" value="1"/>
</dbReference>
<sequence length="50" mass="5126">AAEEHGYSATRHQREVGAGYFDEVAQAVTGGDSSLAALAGSTEAQQFARG</sequence>
<organism evidence="2">
    <name type="scientific">mine drainage metagenome</name>
    <dbReference type="NCBI Taxonomy" id="410659"/>
    <lineage>
        <taxon>unclassified sequences</taxon>
        <taxon>metagenomes</taxon>
        <taxon>ecological metagenomes</taxon>
    </lineage>
</organism>
<dbReference type="EMBL" id="AUZX01012735">
    <property type="protein sequence ID" value="EQD37936.1"/>
    <property type="molecule type" value="Genomic_DNA"/>
</dbReference>
<dbReference type="PANTHER" id="PTHR21631">
    <property type="entry name" value="ISOCITRATE LYASE/MALATE SYNTHASE"/>
    <property type="match status" value="1"/>
</dbReference>
<dbReference type="PANTHER" id="PTHR21631:SF3">
    <property type="entry name" value="BIFUNCTIONAL GLYOXYLATE CYCLE PROTEIN"/>
    <property type="match status" value="1"/>
</dbReference>
<dbReference type="AlphaFoldDB" id="T0YQX2"/>
<dbReference type="InterPro" id="IPR006254">
    <property type="entry name" value="Isocitrate_lyase"/>
</dbReference>
<dbReference type="Gene3D" id="3.20.20.60">
    <property type="entry name" value="Phosphoenolpyruvate-binding domains"/>
    <property type="match status" value="1"/>
</dbReference>
<dbReference type="GO" id="GO:0019752">
    <property type="term" value="P:carboxylic acid metabolic process"/>
    <property type="evidence" value="ECO:0007669"/>
    <property type="project" value="InterPro"/>
</dbReference>
<reference evidence="2" key="1">
    <citation type="submission" date="2013-08" db="EMBL/GenBank/DDBJ databases">
        <authorList>
            <person name="Mendez C."/>
            <person name="Richter M."/>
            <person name="Ferrer M."/>
            <person name="Sanchez J."/>
        </authorList>
    </citation>
    <scope>NUCLEOTIDE SEQUENCE</scope>
</reference>
<keyword evidence="1 2" id="KW-0456">Lyase</keyword>
<evidence type="ECO:0000256" key="1">
    <source>
        <dbReference type="ARBA" id="ARBA00023239"/>
    </source>
</evidence>
<comment type="caution">
    <text evidence="2">The sequence shown here is derived from an EMBL/GenBank/DDBJ whole genome shotgun (WGS) entry which is preliminary data.</text>
</comment>
<gene>
    <name evidence="2" type="ORF">B1A_17316</name>
</gene>
<accession>T0YQX2</accession>
<dbReference type="GO" id="GO:0004451">
    <property type="term" value="F:isocitrate lyase activity"/>
    <property type="evidence" value="ECO:0007669"/>
    <property type="project" value="InterPro"/>
</dbReference>
<proteinExistence type="predicted"/>
<protein>
    <submittedName>
        <fullName evidence="2">Isocitrate lyase icl</fullName>
    </submittedName>
</protein>